<dbReference type="Pfam" id="PF09979">
    <property type="entry name" value="DUF2213"/>
    <property type="match status" value="1"/>
</dbReference>
<sequence length="211" mass="23327">MSARKIDTNGWIEIKGNPISKAGVFQYHGSQLPAFLGLDQDKMYNVYRPKEELESEEALESFKLLPWTDDHPDRLLGSSDEGLVPAEAKGVHGVTGEDIYVDGDFLKCNLKVFSQELADQINSGKKDLSIGYKADYILNKGVYNDTAYDLVQTNLRGNHISLVDEGRSGREVSVLDNKGGGVVDMKEDKDIMAHDEDQAQDGLTLDMLASE</sequence>
<reference evidence="1" key="1">
    <citation type="journal article" date="2014" name="Front. Microbiol.">
        <title>High frequency of phylogenetically diverse reductive dehalogenase-homologous genes in deep subseafloor sedimentary metagenomes.</title>
        <authorList>
            <person name="Kawai M."/>
            <person name="Futagami T."/>
            <person name="Toyoda A."/>
            <person name="Takaki Y."/>
            <person name="Nishi S."/>
            <person name="Hori S."/>
            <person name="Arai W."/>
            <person name="Tsubouchi T."/>
            <person name="Morono Y."/>
            <person name="Uchiyama I."/>
            <person name="Ito T."/>
            <person name="Fujiyama A."/>
            <person name="Inagaki F."/>
            <person name="Takami H."/>
        </authorList>
    </citation>
    <scope>NUCLEOTIDE SEQUENCE</scope>
    <source>
        <strain evidence="1">Expedition CK06-06</strain>
    </source>
</reference>
<dbReference type="EMBL" id="BARS01053134">
    <property type="protein sequence ID" value="GAG48994.1"/>
    <property type="molecule type" value="Genomic_DNA"/>
</dbReference>
<protein>
    <submittedName>
        <fullName evidence="1">Uncharacterized protein</fullName>
    </submittedName>
</protein>
<dbReference type="InterPro" id="IPR016913">
    <property type="entry name" value="UCP029215"/>
</dbReference>
<name>X0XZV2_9ZZZZ</name>
<gene>
    <name evidence="1" type="ORF">S01H1_78898</name>
</gene>
<proteinExistence type="predicted"/>
<organism evidence="1">
    <name type="scientific">marine sediment metagenome</name>
    <dbReference type="NCBI Taxonomy" id="412755"/>
    <lineage>
        <taxon>unclassified sequences</taxon>
        <taxon>metagenomes</taxon>
        <taxon>ecological metagenomes</taxon>
    </lineage>
</organism>
<accession>X0XZV2</accession>
<comment type="caution">
    <text evidence="1">The sequence shown here is derived from an EMBL/GenBank/DDBJ whole genome shotgun (WGS) entry which is preliminary data.</text>
</comment>
<feature type="non-terminal residue" evidence="1">
    <location>
        <position position="211"/>
    </location>
</feature>
<evidence type="ECO:0000313" key="1">
    <source>
        <dbReference type="EMBL" id="GAG48994.1"/>
    </source>
</evidence>
<dbReference type="AlphaFoldDB" id="X0XZV2"/>